<dbReference type="InterPro" id="IPR051200">
    <property type="entry name" value="Host-pathogen_enzymatic-act"/>
</dbReference>
<dbReference type="AlphaFoldDB" id="X1J5B8"/>
<reference evidence="1" key="1">
    <citation type="journal article" date="2014" name="Front. Microbiol.">
        <title>High frequency of phylogenetically diverse reductive dehalogenase-homologous genes in deep subseafloor sedimentary metagenomes.</title>
        <authorList>
            <person name="Kawai M."/>
            <person name="Futagami T."/>
            <person name="Toyoda A."/>
            <person name="Takaki Y."/>
            <person name="Nishi S."/>
            <person name="Hori S."/>
            <person name="Arai W."/>
            <person name="Tsubouchi T."/>
            <person name="Morono Y."/>
            <person name="Uchiyama I."/>
            <person name="Ito T."/>
            <person name="Fujiyama A."/>
            <person name="Inagaki F."/>
            <person name="Takami H."/>
        </authorList>
    </citation>
    <scope>NUCLEOTIDE SEQUENCE</scope>
    <source>
        <strain evidence="1">Expedition CK06-06</strain>
    </source>
</reference>
<dbReference type="EMBL" id="BARU01032650">
    <property type="protein sequence ID" value="GAH73504.1"/>
    <property type="molecule type" value="Genomic_DNA"/>
</dbReference>
<dbReference type="PANTHER" id="PTHR47197:SF3">
    <property type="entry name" value="DIHYDRO-HEME D1 DEHYDROGENASE"/>
    <property type="match status" value="1"/>
</dbReference>
<dbReference type="NCBIfam" id="TIGR02276">
    <property type="entry name" value="beta_rpt_yvtn"/>
    <property type="match status" value="2"/>
</dbReference>
<accession>X1J5B8</accession>
<organism evidence="1">
    <name type="scientific">marine sediment metagenome</name>
    <dbReference type="NCBI Taxonomy" id="412755"/>
    <lineage>
        <taxon>unclassified sequences</taxon>
        <taxon>metagenomes</taxon>
        <taxon>ecological metagenomes</taxon>
    </lineage>
</organism>
<comment type="caution">
    <text evidence="1">The sequence shown here is derived from an EMBL/GenBank/DDBJ whole genome shotgun (WGS) entry which is preliminary data.</text>
</comment>
<dbReference type="InterPro" id="IPR011048">
    <property type="entry name" value="Haem_d1_sf"/>
</dbReference>
<protein>
    <recommendedName>
        <fullName evidence="2">YncE family protein</fullName>
    </recommendedName>
</protein>
<dbReference type="Gene3D" id="2.130.10.10">
    <property type="entry name" value="YVTN repeat-like/Quinoprotein amine dehydrogenase"/>
    <property type="match status" value="2"/>
</dbReference>
<dbReference type="SUPFAM" id="SSF51004">
    <property type="entry name" value="C-terminal (heme d1) domain of cytochrome cd1-nitrite reductase"/>
    <property type="match status" value="1"/>
</dbReference>
<evidence type="ECO:0000313" key="1">
    <source>
        <dbReference type="EMBL" id="GAH73504.1"/>
    </source>
</evidence>
<gene>
    <name evidence="1" type="ORF">S03H2_51462</name>
</gene>
<dbReference type="InterPro" id="IPR011964">
    <property type="entry name" value="YVTN_b-propeller_repeat"/>
</dbReference>
<dbReference type="InterPro" id="IPR015943">
    <property type="entry name" value="WD40/YVTN_repeat-like_dom_sf"/>
</dbReference>
<feature type="non-terminal residue" evidence="1">
    <location>
        <position position="1"/>
    </location>
</feature>
<evidence type="ECO:0008006" key="2">
    <source>
        <dbReference type="Google" id="ProtNLM"/>
    </source>
</evidence>
<feature type="non-terminal residue" evidence="1">
    <location>
        <position position="261"/>
    </location>
</feature>
<proteinExistence type="predicted"/>
<name>X1J5B8_9ZZZZ</name>
<sequence length="261" mass="27933">DGTVSVIDGLTNEITTTIPVEDEPVCLSCNSYNAKIYVVNYGYPGISSVSIIDSNADTLITTINLTQLQRSALWVPNFNKVYIAGGGPAGKVTVLDGNTNMILKVIDGIGFSPVGIAYNSVNQKIYVTNYQSNTVSVIDVTLDSLITKINVGNSPVHITYNPFNNKIYTANFDGNSVTVISGENDSVETSVPVGIRPYGLLYEPYANFIYVTDLWSDSLFIIDGNSNNIVGTLPSGGACPYSLLHNPLQNQVLVGNTFGGN</sequence>
<dbReference type="PANTHER" id="PTHR47197">
    <property type="entry name" value="PROTEIN NIRF"/>
    <property type="match status" value="1"/>
</dbReference>